<evidence type="ECO:0000313" key="2">
    <source>
        <dbReference type="Proteomes" id="UP000473574"/>
    </source>
</evidence>
<protein>
    <submittedName>
        <fullName evidence="1">Uncharacterized protein</fullName>
    </submittedName>
</protein>
<proteinExistence type="predicted"/>
<evidence type="ECO:0000313" key="1">
    <source>
        <dbReference type="EMBL" id="NEZ65575.1"/>
    </source>
</evidence>
<dbReference type="RefSeq" id="WP_163666773.1">
    <property type="nucleotide sequence ID" value="NZ_QZCE01000002.1"/>
</dbReference>
<dbReference type="Proteomes" id="UP000473574">
    <property type="component" value="Unassembled WGS sequence"/>
</dbReference>
<dbReference type="AlphaFoldDB" id="A0A6M0SAP1"/>
<accession>A0A6M0SAP1</accession>
<sequence length="118" mass="13700">MTSKRKRKPLTREECFERYGVYKLPSDRRERIRLIKPWEKSTGPKTELGKLISSKNNLKHGLKVDNLALRHAARIYWEQRLGEAITELKPWLNVVGAKISPELKDMILELADGFKEAA</sequence>
<gene>
    <name evidence="1" type="ORF">D0962_22935</name>
</gene>
<reference evidence="1 2" key="1">
    <citation type="journal article" date="2020" name="Microb. Ecol.">
        <title>Ecogenomics of the Marine Benthic Filamentous Cyanobacterium Adonisia.</title>
        <authorList>
            <person name="Walter J.M."/>
            <person name="Coutinho F.H."/>
            <person name="Leomil L."/>
            <person name="Hargreaves P.I."/>
            <person name="Campeao M.E."/>
            <person name="Vieira V.V."/>
            <person name="Silva B.S."/>
            <person name="Fistarol G.O."/>
            <person name="Salomon P.S."/>
            <person name="Sawabe T."/>
            <person name="Mino S."/>
            <person name="Hosokawa M."/>
            <person name="Miyashita H."/>
            <person name="Maruyama F."/>
            <person name="van Verk M.C."/>
            <person name="Dutilh B.E."/>
            <person name="Thompson C.C."/>
            <person name="Thompson F.L."/>
        </authorList>
    </citation>
    <scope>NUCLEOTIDE SEQUENCE [LARGE SCALE GENOMIC DNA]</scope>
    <source>
        <strain evidence="1 2">CCMR0082</strain>
    </source>
</reference>
<dbReference type="EMBL" id="QZCE01000002">
    <property type="protein sequence ID" value="NEZ65575.1"/>
    <property type="molecule type" value="Genomic_DNA"/>
</dbReference>
<name>A0A6M0SAP1_9CYAN</name>
<organism evidence="1 2">
    <name type="scientific">Adonisia turfae CCMR0082</name>
    <dbReference type="NCBI Taxonomy" id="2304604"/>
    <lineage>
        <taxon>Bacteria</taxon>
        <taxon>Bacillati</taxon>
        <taxon>Cyanobacteriota</taxon>
        <taxon>Adonisia</taxon>
        <taxon>Adonisia turfae</taxon>
    </lineage>
</organism>
<comment type="caution">
    <text evidence="1">The sequence shown here is derived from an EMBL/GenBank/DDBJ whole genome shotgun (WGS) entry which is preliminary data.</text>
</comment>